<comment type="caution">
    <text evidence="1">The sequence shown here is derived from an EMBL/GenBank/DDBJ whole genome shotgun (WGS) entry which is preliminary data.</text>
</comment>
<reference evidence="1" key="1">
    <citation type="journal article" date="2025" name="Int. J. Syst. Evol. Microbiol.">
        <title>Inconstantimicrobium mannanitabidum sp. nov., a novel member of the family Clostridiaceae isolated from anoxic soil under the treatment of reductive soil disinfestation.</title>
        <authorList>
            <person name="Ueki A."/>
            <person name="Tonouchi A."/>
            <person name="Honma S."/>
            <person name="Kaku N."/>
            <person name="Ueki K."/>
        </authorList>
    </citation>
    <scope>NUCLEOTIDE SEQUENCE</scope>
    <source>
        <strain evidence="1">TW13</strain>
    </source>
</reference>
<dbReference type="Proteomes" id="UP001058074">
    <property type="component" value="Unassembled WGS sequence"/>
</dbReference>
<evidence type="ECO:0000313" key="2">
    <source>
        <dbReference type="Proteomes" id="UP001058074"/>
    </source>
</evidence>
<evidence type="ECO:0000313" key="1">
    <source>
        <dbReference type="EMBL" id="GKX66696.1"/>
    </source>
</evidence>
<sequence>MTFSKNDFCNFSEQYFKQAGCFDIPCGFQDLNPDLFVIIGALVGDALSGKLPFNVQNAVGNWLELVGQMILTYNAQQQYLQSGPGLPYSPTNKNISNMFCTQNEKKELVSSVKELQKQLEKMKKEMEKMKK</sequence>
<gene>
    <name evidence="1" type="ORF">rsdtw13_19540</name>
</gene>
<organism evidence="1 2">
    <name type="scientific">Inconstantimicrobium mannanitabidum</name>
    <dbReference type="NCBI Taxonomy" id="1604901"/>
    <lineage>
        <taxon>Bacteria</taxon>
        <taxon>Bacillati</taxon>
        <taxon>Bacillota</taxon>
        <taxon>Clostridia</taxon>
        <taxon>Eubacteriales</taxon>
        <taxon>Clostridiaceae</taxon>
        <taxon>Inconstantimicrobium</taxon>
    </lineage>
</organism>
<accession>A0ACB5RC95</accession>
<dbReference type="EMBL" id="BROD01000001">
    <property type="protein sequence ID" value="GKX66696.1"/>
    <property type="molecule type" value="Genomic_DNA"/>
</dbReference>
<name>A0ACB5RC95_9CLOT</name>
<proteinExistence type="predicted"/>
<protein>
    <submittedName>
        <fullName evidence="1">Uncharacterized protein</fullName>
    </submittedName>
</protein>
<keyword evidence="2" id="KW-1185">Reference proteome</keyword>